<feature type="signal peptide" evidence="1">
    <location>
        <begin position="1"/>
        <end position="17"/>
    </location>
</feature>
<keyword evidence="3" id="KW-1185">Reference proteome</keyword>
<accession>A0AAV9ZKP7</accession>
<reference evidence="2 3" key="1">
    <citation type="journal article" date="2024" name="J Genomics">
        <title>Draft genome sequencing and assembly of Favolaschia claudopus CIRM-BRFM 2984 isolated from oak limbs.</title>
        <authorList>
            <person name="Navarro D."/>
            <person name="Drula E."/>
            <person name="Chaduli D."/>
            <person name="Cazenave R."/>
            <person name="Ahrendt S."/>
            <person name="Wang J."/>
            <person name="Lipzen A."/>
            <person name="Daum C."/>
            <person name="Barry K."/>
            <person name="Grigoriev I.V."/>
            <person name="Favel A."/>
            <person name="Rosso M.N."/>
            <person name="Martin F."/>
        </authorList>
    </citation>
    <scope>NUCLEOTIDE SEQUENCE [LARGE SCALE GENOMIC DNA]</scope>
    <source>
        <strain evidence="2 3">CIRM-BRFM 2984</strain>
    </source>
</reference>
<evidence type="ECO:0000313" key="2">
    <source>
        <dbReference type="EMBL" id="KAK6984769.1"/>
    </source>
</evidence>
<dbReference type="AlphaFoldDB" id="A0AAV9ZKP7"/>
<evidence type="ECO:0000313" key="3">
    <source>
        <dbReference type="Proteomes" id="UP001362999"/>
    </source>
</evidence>
<dbReference type="EMBL" id="JAWWNJ010000134">
    <property type="protein sequence ID" value="KAK6984769.1"/>
    <property type="molecule type" value="Genomic_DNA"/>
</dbReference>
<dbReference type="Proteomes" id="UP001362999">
    <property type="component" value="Unassembled WGS sequence"/>
</dbReference>
<name>A0AAV9ZKP7_9AGAR</name>
<gene>
    <name evidence="2" type="ORF">R3P38DRAFT_3231124</name>
</gene>
<evidence type="ECO:0000256" key="1">
    <source>
        <dbReference type="SAM" id="SignalP"/>
    </source>
</evidence>
<protein>
    <submittedName>
        <fullName evidence="2">Uncharacterized protein</fullName>
    </submittedName>
</protein>
<feature type="chain" id="PRO_5043362233" evidence="1">
    <location>
        <begin position="18"/>
        <end position="95"/>
    </location>
</feature>
<organism evidence="2 3">
    <name type="scientific">Favolaschia claudopus</name>
    <dbReference type="NCBI Taxonomy" id="2862362"/>
    <lineage>
        <taxon>Eukaryota</taxon>
        <taxon>Fungi</taxon>
        <taxon>Dikarya</taxon>
        <taxon>Basidiomycota</taxon>
        <taxon>Agaricomycotina</taxon>
        <taxon>Agaricomycetes</taxon>
        <taxon>Agaricomycetidae</taxon>
        <taxon>Agaricales</taxon>
        <taxon>Marasmiineae</taxon>
        <taxon>Mycenaceae</taxon>
        <taxon>Favolaschia</taxon>
    </lineage>
</organism>
<proteinExistence type="predicted"/>
<comment type="caution">
    <text evidence="2">The sequence shown here is derived from an EMBL/GenBank/DDBJ whole genome shotgun (WGS) entry which is preliminary data.</text>
</comment>
<sequence length="95" mass="9857">MRFEILLAFALAATTSAAPSPSLPAGIVSVAAMKDWIATTDAELTFAGAPIDELAIFPGNAGRHSVKRSLDLLEFTASLGSWEGIHGASMQQGVN</sequence>
<keyword evidence="1" id="KW-0732">Signal</keyword>